<dbReference type="Proteomes" id="UP000007174">
    <property type="component" value="Unassembled WGS sequence"/>
</dbReference>
<dbReference type="EMBL" id="CACQ02005652">
    <property type="protein sequence ID" value="CCF42797.1"/>
    <property type="molecule type" value="Genomic_DNA"/>
</dbReference>
<feature type="non-terminal residue" evidence="1">
    <location>
        <position position="1"/>
    </location>
</feature>
<gene>
    <name evidence="1" type="ORF">CH063_12693</name>
</gene>
<dbReference type="AlphaFoldDB" id="H1VRE1"/>
<name>H1VRE1_COLHI</name>
<sequence>PRHCPLSRSICPCLSPQAFRSPDHLEPVTGERVIRGEEHDSIDCPENAVYLQMDELFLLSLPKRSVLDAGRSRRFPHTC</sequence>
<accession>H1VRE1</accession>
<organism evidence="1 2">
    <name type="scientific">Colletotrichum higginsianum (strain IMI 349063)</name>
    <name type="common">Crucifer anthracnose fungus</name>
    <dbReference type="NCBI Taxonomy" id="759273"/>
    <lineage>
        <taxon>Eukaryota</taxon>
        <taxon>Fungi</taxon>
        <taxon>Dikarya</taxon>
        <taxon>Ascomycota</taxon>
        <taxon>Pezizomycotina</taxon>
        <taxon>Sordariomycetes</taxon>
        <taxon>Hypocreomycetidae</taxon>
        <taxon>Glomerellales</taxon>
        <taxon>Glomerellaceae</taxon>
        <taxon>Colletotrichum</taxon>
        <taxon>Colletotrichum destructivum species complex</taxon>
    </lineage>
</organism>
<evidence type="ECO:0000313" key="2">
    <source>
        <dbReference type="Proteomes" id="UP000007174"/>
    </source>
</evidence>
<evidence type="ECO:0000313" key="1">
    <source>
        <dbReference type="EMBL" id="CCF42797.1"/>
    </source>
</evidence>
<reference evidence="2" key="1">
    <citation type="journal article" date="2012" name="Nat. Genet.">
        <title>Lifestyle transitions in plant pathogenic Colletotrichum fungi deciphered by genome and transcriptome analyses.</title>
        <authorList>
            <person name="O'Connell R.J."/>
            <person name="Thon M.R."/>
            <person name="Hacquard S."/>
            <person name="Amyotte S.G."/>
            <person name="Kleemann J."/>
            <person name="Torres M.F."/>
            <person name="Damm U."/>
            <person name="Buiate E.A."/>
            <person name="Epstein L."/>
            <person name="Alkan N."/>
            <person name="Altmueller J."/>
            <person name="Alvarado-Balderrama L."/>
            <person name="Bauser C.A."/>
            <person name="Becker C."/>
            <person name="Birren B.W."/>
            <person name="Chen Z."/>
            <person name="Choi J."/>
            <person name="Crouch J.A."/>
            <person name="Duvick J.P."/>
            <person name="Farman M.A."/>
            <person name="Gan P."/>
            <person name="Heiman D."/>
            <person name="Henrissat B."/>
            <person name="Howard R.J."/>
            <person name="Kabbage M."/>
            <person name="Koch C."/>
            <person name="Kracher B."/>
            <person name="Kubo Y."/>
            <person name="Law A.D."/>
            <person name="Lebrun M.-H."/>
            <person name="Lee Y.-H."/>
            <person name="Miyara I."/>
            <person name="Moore N."/>
            <person name="Neumann U."/>
            <person name="Nordstroem K."/>
            <person name="Panaccione D.G."/>
            <person name="Panstruga R."/>
            <person name="Place M."/>
            <person name="Proctor R.H."/>
            <person name="Prusky D."/>
            <person name="Rech G."/>
            <person name="Reinhardt R."/>
            <person name="Rollins J.A."/>
            <person name="Rounsley S."/>
            <person name="Schardl C.L."/>
            <person name="Schwartz D.C."/>
            <person name="Shenoy N."/>
            <person name="Shirasu K."/>
            <person name="Sikhakolli U.R."/>
            <person name="Stueber K."/>
            <person name="Sukno S.A."/>
            <person name="Sweigard J.A."/>
            <person name="Takano Y."/>
            <person name="Takahara H."/>
            <person name="Trail F."/>
            <person name="van der Does H.C."/>
            <person name="Voll L.M."/>
            <person name="Will I."/>
            <person name="Young S."/>
            <person name="Zeng Q."/>
            <person name="Zhang J."/>
            <person name="Zhou S."/>
            <person name="Dickman M.B."/>
            <person name="Schulze-Lefert P."/>
            <person name="Ver Loren van Themaat E."/>
            <person name="Ma L.-J."/>
            <person name="Vaillancourt L.J."/>
        </authorList>
    </citation>
    <scope>NUCLEOTIDE SEQUENCE [LARGE SCALE GENOMIC DNA]</scope>
    <source>
        <strain evidence="2">IMI 349063</strain>
    </source>
</reference>
<protein>
    <submittedName>
        <fullName evidence="1">Uncharacterized protein</fullName>
    </submittedName>
</protein>
<dbReference type="HOGENOM" id="CLU_2612445_0_0_1"/>
<proteinExistence type="predicted"/>